<dbReference type="InterPro" id="IPR036691">
    <property type="entry name" value="Endo/exonu/phosph_ase_sf"/>
</dbReference>
<keyword evidence="1" id="KW-0808">Transferase</keyword>
<dbReference type="EMBL" id="VUJU01004693">
    <property type="protein sequence ID" value="KAF0753573.1"/>
    <property type="molecule type" value="Genomic_DNA"/>
</dbReference>
<proteinExistence type="predicted"/>
<sequence>MVINLSIHFLVNDHCISNCNALEIKFEFRNIFYYCTGIYRSPCIDQISFISSLQSNLDNFDDKDVPINIIGGDINIDTNKNNTNSLDYSNLLANYQFIPCITDYTRVTDRIKTCIDHIFVQNINCQNLKPVNNLIRNENWSESLNKSNVNISLDVFNDKINEYIKSATKPISSKLTKNKRKHKISITKLEVKFLIKQNVRFLILKETCKSISLPLKIIYNQSLLTGTYPTNFKTTLIAPLYKFGDIELCKNFKPISLSLSLTISKIFEKCLKHRLVKFLNKHTSNKIHSKLDKGNVLSPRQILRYLAFTMWFTMGARIIAENISAEPYFSRKIFQPKYNWLDK</sequence>
<name>A0A6G0YCY8_APHCR</name>
<gene>
    <name evidence="1" type="ORF">FWK35_00025604</name>
</gene>
<keyword evidence="1" id="KW-0548">Nucleotidyltransferase</keyword>
<keyword evidence="2" id="KW-1185">Reference proteome</keyword>
<evidence type="ECO:0000313" key="1">
    <source>
        <dbReference type="EMBL" id="KAF0753573.1"/>
    </source>
</evidence>
<protein>
    <submittedName>
        <fullName evidence="1">Putative RNA-directed DNA polymerase</fullName>
    </submittedName>
</protein>
<evidence type="ECO:0000313" key="2">
    <source>
        <dbReference type="Proteomes" id="UP000478052"/>
    </source>
</evidence>
<dbReference type="SUPFAM" id="SSF56219">
    <property type="entry name" value="DNase I-like"/>
    <property type="match status" value="1"/>
</dbReference>
<keyword evidence="1" id="KW-0695">RNA-directed DNA polymerase</keyword>
<dbReference type="GO" id="GO:0003964">
    <property type="term" value="F:RNA-directed DNA polymerase activity"/>
    <property type="evidence" value="ECO:0007669"/>
    <property type="project" value="UniProtKB-KW"/>
</dbReference>
<accession>A0A6G0YCY8</accession>
<dbReference type="OrthoDB" id="6624835at2759"/>
<dbReference type="AlphaFoldDB" id="A0A6G0YCY8"/>
<reference evidence="1 2" key="1">
    <citation type="submission" date="2019-08" db="EMBL/GenBank/DDBJ databases">
        <title>Whole genome of Aphis craccivora.</title>
        <authorList>
            <person name="Voronova N.V."/>
            <person name="Shulinski R.S."/>
            <person name="Bandarenka Y.V."/>
            <person name="Zhorov D.G."/>
            <person name="Warner D."/>
        </authorList>
    </citation>
    <scope>NUCLEOTIDE SEQUENCE [LARGE SCALE GENOMIC DNA]</scope>
    <source>
        <strain evidence="1">180601</strain>
        <tissue evidence="1">Whole Body</tissue>
    </source>
</reference>
<comment type="caution">
    <text evidence="1">The sequence shown here is derived from an EMBL/GenBank/DDBJ whole genome shotgun (WGS) entry which is preliminary data.</text>
</comment>
<dbReference type="Proteomes" id="UP000478052">
    <property type="component" value="Unassembled WGS sequence"/>
</dbReference>
<organism evidence="1 2">
    <name type="scientific">Aphis craccivora</name>
    <name type="common">Cowpea aphid</name>
    <dbReference type="NCBI Taxonomy" id="307492"/>
    <lineage>
        <taxon>Eukaryota</taxon>
        <taxon>Metazoa</taxon>
        <taxon>Ecdysozoa</taxon>
        <taxon>Arthropoda</taxon>
        <taxon>Hexapoda</taxon>
        <taxon>Insecta</taxon>
        <taxon>Pterygota</taxon>
        <taxon>Neoptera</taxon>
        <taxon>Paraneoptera</taxon>
        <taxon>Hemiptera</taxon>
        <taxon>Sternorrhyncha</taxon>
        <taxon>Aphidomorpha</taxon>
        <taxon>Aphidoidea</taxon>
        <taxon>Aphididae</taxon>
        <taxon>Aphidini</taxon>
        <taxon>Aphis</taxon>
        <taxon>Aphis</taxon>
    </lineage>
</organism>